<feature type="transmembrane region" description="Helical" evidence="1">
    <location>
        <begin position="15"/>
        <end position="35"/>
    </location>
</feature>
<accession>A0A6C0J5N9</accession>
<proteinExistence type="predicted"/>
<keyword evidence="1" id="KW-0812">Transmembrane</keyword>
<dbReference type="EMBL" id="MN740298">
    <property type="protein sequence ID" value="QHT98953.1"/>
    <property type="molecule type" value="Genomic_DNA"/>
</dbReference>
<evidence type="ECO:0000313" key="2">
    <source>
        <dbReference type="EMBL" id="QHT98953.1"/>
    </source>
</evidence>
<evidence type="ECO:0000256" key="1">
    <source>
        <dbReference type="SAM" id="Phobius"/>
    </source>
</evidence>
<dbReference type="AlphaFoldDB" id="A0A6C0J5N9"/>
<sequence length="53" mass="6304">MQDKCSLDSLNNKYVSIYIVLLLLTLLFTTMYYYHIIMPKINKSRESSKPKMI</sequence>
<name>A0A6C0J5N9_9ZZZZ</name>
<keyword evidence="1" id="KW-1133">Transmembrane helix</keyword>
<organism evidence="2">
    <name type="scientific">viral metagenome</name>
    <dbReference type="NCBI Taxonomy" id="1070528"/>
    <lineage>
        <taxon>unclassified sequences</taxon>
        <taxon>metagenomes</taxon>
        <taxon>organismal metagenomes</taxon>
    </lineage>
</organism>
<keyword evidence="1" id="KW-0472">Membrane</keyword>
<reference evidence="2" key="1">
    <citation type="journal article" date="2020" name="Nature">
        <title>Giant virus diversity and host interactions through global metagenomics.</title>
        <authorList>
            <person name="Schulz F."/>
            <person name="Roux S."/>
            <person name="Paez-Espino D."/>
            <person name="Jungbluth S."/>
            <person name="Walsh D.A."/>
            <person name="Denef V.J."/>
            <person name="McMahon K.D."/>
            <person name="Konstantinidis K.T."/>
            <person name="Eloe-Fadrosh E.A."/>
            <person name="Kyrpides N.C."/>
            <person name="Woyke T."/>
        </authorList>
    </citation>
    <scope>NUCLEOTIDE SEQUENCE</scope>
    <source>
        <strain evidence="2">GVMAG-M-3300025695-21</strain>
    </source>
</reference>
<protein>
    <submittedName>
        <fullName evidence="2">Uncharacterized protein</fullName>
    </submittedName>
</protein>